<keyword evidence="3" id="KW-0436">Ligase</keyword>
<keyword evidence="6" id="KW-0067">ATP-binding</keyword>
<dbReference type="GO" id="GO:0005737">
    <property type="term" value="C:cytoplasm"/>
    <property type="evidence" value="ECO:0007669"/>
    <property type="project" value="TreeGrafter"/>
</dbReference>
<comment type="similarity">
    <text evidence="1">Belongs to the folylpolyglutamate synthase family.</text>
</comment>
<dbReference type="PANTHER" id="PTHR11136">
    <property type="entry name" value="FOLYLPOLYGLUTAMATE SYNTHASE-RELATED"/>
    <property type="match status" value="1"/>
</dbReference>
<feature type="domain" description="Mur ligase central" evidence="11">
    <location>
        <begin position="108"/>
        <end position="335"/>
    </location>
</feature>
<dbReference type="InterPro" id="IPR004101">
    <property type="entry name" value="Mur_ligase_C"/>
</dbReference>
<accession>A0A7V3N4P0</accession>
<dbReference type="PROSITE" id="PS01012">
    <property type="entry name" value="FOLYLPOLYGLU_SYNT_2"/>
    <property type="match status" value="1"/>
</dbReference>
<comment type="catalytic activity">
    <reaction evidence="9">
        <text>(6S)-5,6,7,8-tetrahydrofolyl-(gamma-L-Glu)(n) + L-glutamate + ATP = (6S)-5,6,7,8-tetrahydrofolyl-(gamma-L-Glu)(n+1) + ADP + phosphate + H(+)</text>
        <dbReference type="Rhea" id="RHEA:10580"/>
        <dbReference type="Rhea" id="RHEA-COMP:14738"/>
        <dbReference type="Rhea" id="RHEA-COMP:14740"/>
        <dbReference type="ChEBI" id="CHEBI:15378"/>
        <dbReference type="ChEBI" id="CHEBI:29985"/>
        <dbReference type="ChEBI" id="CHEBI:30616"/>
        <dbReference type="ChEBI" id="CHEBI:43474"/>
        <dbReference type="ChEBI" id="CHEBI:141005"/>
        <dbReference type="ChEBI" id="CHEBI:456216"/>
        <dbReference type="EC" id="6.3.2.17"/>
    </reaction>
</comment>
<feature type="domain" description="Mur ligase C-terminal" evidence="10">
    <location>
        <begin position="358"/>
        <end position="477"/>
    </location>
</feature>
<dbReference type="Gene3D" id="3.90.190.20">
    <property type="entry name" value="Mur ligase, C-terminal domain"/>
    <property type="match status" value="1"/>
</dbReference>
<dbReference type="InterPro" id="IPR018109">
    <property type="entry name" value="Folylpolyglutamate_synth_CS"/>
</dbReference>
<evidence type="ECO:0000256" key="9">
    <source>
        <dbReference type="ARBA" id="ARBA00047493"/>
    </source>
</evidence>
<dbReference type="SUPFAM" id="SSF53623">
    <property type="entry name" value="MurD-like peptide ligases, catalytic domain"/>
    <property type="match status" value="1"/>
</dbReference>
<dbReference type="PANTHER" id="PTHR11136:SF0">
    <property type="entry name" value="DIHYDROFOLATE SYNTHETASE-RELATED"/>
    <property type="match status" value="1"/>
</dbReference>
<dbReference type="EC" id="6.3.2.17" evidence="2"/>
<evidence type="ECO:0000256" key="8">
    <source>
        <dbReference type="ARBA" id="ARBA00030592"/>
    </source>
</evidence>
<evidence type="ECO:0000259" key="10">
    <source>
        <dbReference type="Pfam" id="PF02875"/>
    </source>
</evidence>
<evidence type="ECO:0000256" key="2">
    <source>
        <dbReference type="ARBA" id="ARBA00013025"/>
    </source>
</evidence>
<sequence>MPCLDKFLIFGNRHGIRQTILLECKLDINKKKEAEKVNKVNYKEYLTAKDFLYSLISLPKPSKYCQKSMRVGKQRFLLKDEGCVGLERIKELLARLNNPERNLSFIHVAGTAGKGSVVAMLRAILSEAGFKTACFTSPHLSSPLERFQIDNKLMPAVTFVELVRKIKPVIEDMYLESPYGVPSYFETLWAIALLWFSQEKPDWVIVEAGIGGALDSTNIIMPKLCLITDIAIDHAGLIGPRLIDIAVNKAGIIKPKIPVLVSCRKKQVIEIIQQKAKECQSPFERLGKDFWAEIIKRGENSIQFEYQDAGTEKSSFYLALAGRYQLANAALAIRAAQLLAVNKEKIKSGLKKVFWPVRMEIVSARPKIILDGAHNPAKMKALAESLIDFSYKKLLVILGIMENKDVKGIIKALQKVADKIFITRVNVSGRHAAEPSKIYELCHQSGLKAEVVLWPDDALDMAVKEAGPKDLILVTGSLFLAGKIREKWLPEEQIVLGRSLKIR</sequence>
<dbReference type="InterPro" id="IPR036565">
    <property type="entry name" value="Mur-like_cat_sf"/>
</dbReference>
<dbReference type="Pfam" id="PF02875">
    <property type="entry name" value="Mur_ligase_C"/>
    <property type="match status" value="1"/>
</dbReference>
<evidence type="ECO:0000313" key="12">
    <source>
        <dbReference type="EMBL" id="HFZ09221.1"/>
    </source>
</evidence>
<dbReference type="NCBIfam" id="TIGR01499">
    <property type="entry name" value="folC"/>
    <property type="match status" value="1"/>
</dbReference>
<dbReference type="InterPro" id="IPR001645">
    <property type="entry name" value="Folylpolyglutamate_synth"/>
</dbReference>
<keyword evidence="5" id="KW-0547">Nucleotide-binding</keyword>
<dbReference type="AlphaFoldDB" id="A0A7V3N4P0"/>
<evidence type="ECO:0000256" key="6">
    <source>
        <dbReference type="ARBA" id="ARBA00022840"/>
    </source>
</evidence>
<dbReference type="SUPFAM" id="SSF53244">
    <property type="entry name" value="MurD-like peptide ligases, peptide-binding domain"/>
    <property type="match status" value="1"/>
</dbReference>
<evidence type="ECO:0000256" key="4">
    <source>
        <dbReference type="ARBA" id="ARBA00022723"/>
    </source>
</evidence>
<protein>
    <recommendedName>
        <fullName evidence="2">tetrahydrofolate synthase</fullName>
        <ecNumber evidence="2">6.3.2.17</ecNumber>
    </recommendedName>
    <alternativeName>
        <fullName evidence="8">Tetrahydrofolylpolyglutamate synthase</fullName>
    </alternativeName>
</protein>
<dbReference type="GO" id="GO:0004326">
    <property type="term" value="F:tetrahydrofolylpolyglutamate synthase activity"/>
    <property type="evidence" value="ECO:0007669"/>
    <property type="project" value="UniProtKB-EC"/>
</dbReference>
<dbReference type="InterPro" id="IPR036615">
    <property type="entry name" value="Mur_ligase_C_dom_sf"/>
</dbReference>
<gene>
    <name evidence="12" type="ORF">ENV41_03725</name>
</gene>
<dbReference type="Pfam" id="PF08245">
    <property type="entry name" value="Mur_ligase_M"/>
    <property type="match status" value="1"/>
</dbReference>
<keyword evidence="4" id="KW-0479">Metal-binding</keyword>
<proteinExistence type="inferred from homology"/>
<reference evidence="12" key="1">
    <citation type="journal article" date="2020" name="mSystems">
        <title>Genome- and Community-Level Interaction Insights into Carbon Utilization and Element Cycling Functions of Hydrothermarchaeota in Hydrothermal Sediment.</title>
        <authorList>
            <person name="Zhou Z."/>
            <person name="Liu Y."/>
            <person name="Xu W."/>
            <person name="Pan J."/>
            <person name="Luo Z.H."/>
            <person name="Li M."/>
        </authorList>
    </citation>
    <scope>NUCLEOTIDE SEQUENCE [LARGE SCALE GENOMIC DNA]</scope>
    <source>
        <strain evidence="12">SpSt-757</strain>
    </source>
</reference>
<dbReference type="Gene3D" id="3.40.1190.10">
    <property type="entry name" value="Mur-like, catalytic domain"/>
    <property type="match status" value="1"/>
</dbReference>
<evidence type="ECO:0000256" key="1">
    <source>
        <dbReference type="ARBA" id="ARBA00008276"/>
    </source>
</evidence>
<evidence type="ECO:0000259" key="11">
    <source>
        <dbReference type="Pfam" id="PF08245"/>
    </source>
</evidence>
<evidence type="ECO:0000256" key="3">
    <source>
        <dbReference type="ARBA" id="ARBA00022598"/>
    </source>
</evidence>
<evidence type="ECO:0000256" key="5">
    <source>
        <dbReference type="ARBA" id="ARBA00022741"/>
    </source>
</evidence>
<evidence type="ECO:0000256" key="7">
    <source>
        <dbReference type="ARBA" id="ARBA00022842"/>
    </source>
</evidence>
<dbReference type="GO" id="GO:0046872">
    <property type="term" value="F:metal ion binding"/>
    <property type="evidence" value="ECO:0007669"/>
    <property type="project" value="UniProtKB-KW"/>
</dbReference>
<dbReference type="InterPro" id="IPR013221">
    <property type="entry name" value="Mur_ligase_cen"/>
</dbReference>
<keyword evidence="7" id="KW-0460">Magnesium</keyword>
<dbReference type="GO" id="GO:0008841">
    <property type="term" value="F:dihydrofolate synthase activity"/>
    <property type="evidence" value="ECO:0007669"/>
    <property type="project" value="TreeGrafter"/>
</dbReference>
<organism evidence="12">
    <name type="scientific">candidate division CPR3 bacterium</name>
    <dbReference type="NCBI Taxonomy" id="2268181"/>
    <lineage>
        <taxon>Bacteria</taxon>
        <taxon>Bacteria division CPR3</taxon>
    </lineage>
</organism>
<dbReference type="GO" id="GO:0005524">
    <property type="term" value="F:ATP binding"/>
    <property type="evidence" value="ECO:0007669"/>
    <property type="project" value="UniProtKB-KW"/>
</dbReference>
<dbReference type="EMBL" id="DTGG01000120">
    <property type="protein sequence ID" value="HFZ09221.1"/>
    <property type="molecule type" value="Genomic_DNA"/>
</dbReference>
<name>A0A7V3N4P0_UNCC3</name>
<comment type="caution">
    <text evidence="12">The sequence shown here is derived from an EMBL/GenBank/DDBJ whole genome shotgun (WGS) entry which is preliminary data.</text>
</comment>